<sequence>MWQMQVRLPECATWYFLDVPRGPLPSFAEAAADTAYSVSVRSICQQLAIIFSLFRDKEIVLFKCQGEMVRGDRLRDEDRVYDLTWLIGFRTDIHDIMLQAAHEITPVDPRVKWSCEPPCNTEDNIIRCVVFLEPLGKWGAATIGNFKDIIRSGFEEIMHWKFSITMQKSQVCIKLCQGSHAIGDNLHDAHLAIDDKWYWVSFNNYLMEIEKIAEWLEDE</sequence>
<comment type="caution">
    <text evidence="1">The sequence shown here is derived from an EMBL/GenBank/DDBJ whole genome shotgun (WGS) entry which is preliminary data.</text>
</comment>
<dbReference type="EMBL" id="CAUYUJ010004514">
    <property type="protein sequence ID" value="CAK0809892.1"/>
    <property type="molecule type" value="Genomic_DNA"/>
</dbReference>
<organism evidence="1 2">
    <name type="scientific">Prorocentrum cordatum</name>
    <dbReference type="NCBI Taxonomy" id="2364126"/>
    <lineage>
        <taxon>Eukaryota</taxon>
        <taxon>Sar</taxon>
        <taxon>Alveolata</taxon>
        <taxon>Dinophyceae</taxon>
        <taxon>Prorocentrales</taxon>
        <taxon>Prorocentraceae</taxon>
        <taxon>Prorocentrum</taxon>
    </lineage>
</organism>
<proteinExistence type="predicted"/>
<evidence type="ECO:0000313" key="1">
    <source>
        <dbReference type="EMBL" id="CAK0809892.1"/>
    </source>
</evidence>
<accession>A0ABN9QUD1</accession>
<dbReference type="Proteomes" id="UP001189429">
    <property type="component" value="Unassembled WGS sequence"/>
</dbReference>
<evidence type="ECO:0008006" key="3">
    <source>
        <dbReference type="Google" id="ProtNLM"/>
    </source>
</evidence>
<gene>
    <name evidence="1" type="ORF">PCOR1329_LOCUS15019</name>
</gene>
<reference evidence="1" key="1">
    <citation type="submission" date="2023-10" db="EMBL/GenBank/DDBJ databases">
        <authorList>
            <person name="Chen Y."/>
            <person name="Shah S."/>
            <person name="Dougan E. K."/>
            <person name="Thang M."/>
            <person name="Chan C."/>
        </authorList>
    </citation>
    <scope>NUCLEOTIDE SEQUENCE [LARGE SCALE GENOMIC DNA]</scope>
</reference>
<protein>
    <recommendedName>
        <fullName evidence="3">Autophagy protein 5</fullName>
    </recommendedName>
</protein>
<keyword evidence="2" id="KW-1185">Reference proteome</keyword>
<name>A0ABN9QUD1_9DINO</name>
<evidence type="ECO:0000313" key="2">
    <source>
        <dbReference type="Proteomes" id="UP001189429"/>
    </source>
</evidence>